<feature type="region of interest" description="Disordered" evidence="1">
    <location>
        <begin position="367"/>
        <end position="435"/>
    </location>
</feature>
<gene>
    <name evidence="4" type="ORF">GCM10010412_070910</name>
</gene>
<keyword evidence="2" id="KW-0812">Transmembrane</keyword>
<dbReference type="Proteomes" id="UP001501666">
    <property type="component" value="Unassembled WGS sequence"/>
</dbReference>
<evidence type="ECO:0000259" key="3">
    <source>
        <dbReference type="Pfam" id="PF25547"/>
    </source>
</evidence>
<feature type="domain" description="Outer membrane channel protein CpnT-like N-terminal" evidence="3">
    <location>
        <begin position="9"/>
        <end position="146"/>
    </location>
</feature>
<proteinExistence type="predicted"/>
<evidence type="ECO:0000313" key="4">
    <source>
        <dbReference type="EMBL" id="GAA2684503.1"/>
    </source>
</evidence>
<feature type="transmembrane region" description="Helical" evidence="2">
    <location>
        <begin position="117"/>
        <end position="144"/>
    </location>
</feature>
<sequence length="1962" mass="209617">MGFDGFLVPEFAKPYIGWVVGMDWPEGDESGCFRLADACVIAAHRLVKGTGADQRASAAKIGADWDGEAHLAFTAHVDAVVGGQVAAVVKQLVEAAVALNGVGVQIQYTKYMIEVTVWLLIAQLVYLLGAAMATGGASLALIPVRLQLARMTVRQIAKQCVRNMALFLGIVAGMDLGIQILQGRRDEIDWKQLGTSALTGAAMGGLMGLLSGGLSQLATSALRAGLTRAEMTMAEKLIAAASSSLYGQAAQFALTGGITTAGSLWAHGNFSWDLLAKGITSSALGADGQHGAAGLLHRAPDSSPSPHPTPPSERSPSGPDAGLNRVPEKPSAETILAATRHNQETITSPAWKSPDVLFPQAEVPTSRLASNAETPQPVAHAPASFRPDGSPVWKQVDGSRSEAVNAGRSVNGGAFRPDGSPTWKQLDTSPKPEIHPPRTVEIGALGETAVHDVKVPENATAAARALTDGITEVTPRERRAIREWLAEALSDGNRDTWTDHLQRGVALSVKDTVIYLKLRPSEFTHVEHPSLAPEKPVAFGGDGVEGKSSRASSLDRTAGLLSGLYHSPDEAEASALPRAGITSTSRTTHTNGNEVISGHKAISPTHDYFAADISLDVYRNGDKVTETAAVPELSVTIPFPQQFTREGPLLSADHPSPLPRHEVPIGAEHKFRDHGIAITGMDVTPLVQEVQRRAVSAGVPAGEVAKIIDHLTSTVLNEQGMKNRSQSLLSSGAASDAVRYKSSALRSAEDSLTVTGRITRIEPVDGSARPPIETMFRDDLGRRESDGTTHRQGTSVGVHAGGKIGLPLGESAEVVARAVGGFGFGTDHVTSTTRAHGNHTVLTRRDDVAMYDAHMRLQVETERLGTFEVDVKAGLIVPARDAPRMEQDVFGHDLRPPGEFNDIQRKLADLHREIDDVRAEYVRSEPYGEYPSRGEHPNGGYDPHVLEPETLAAGRGTGLGSGVRVHSETLLSAEIRQAVDQALPDLPVGIRRQIMRDIESRFGGAALEADLTHALHGIRYEKTIGGYTFEIAAEGALGRRHEVGSTDMTVNERRITSQTSTSQRETSVTGRGEVRGVARLEVNDGFKVDPVNVSLTSSGTKAQSGGFSAGHTRYDRTETSGGFTITRDLSFNVRMRISRNGTEVMNTWAEVHGSKAEVLVPNVHLPQSPVLAQDVAHVGRMDSSTEPPGNVWRPREAELSAIVRLGAMPDLPMAVAEAYTRWAGLPLPAERLDVPHVFETATDVIKLETMITSHPDGLHYTVSDQGGARHDVHVKAHVADMKHVKSETGVEHESYSNSNSRMTDGERSRQALGGHARTGLRVTFGGDGEQPGHSRGSGESVGTERKIVARAGVHGAAKRMTQESSYLGGSDVARVTYSDGSTSHWYRADLVLEVTPTRTDGRTVERGPTTYHRVEDIMDLVLPDEVARRHGLEGPEAVEPAKQAGDTTRAYAAPEAAMSTAFVQHLDAQAVLPKIIQMLRDDRLLFADQELTAHPVAEHLRGHYSQDALGTRLGELRGNGVSSWLFVTDEHGRVTERVGIRVTAEIGDGVHLGESSDTGLMLRSERLSGDLDVREVGSDRGVELLARYLESSDDVRGAEAGYANYRDSHTVDAHGTNEKAINRYQTREAPQEFRHPVAYEITLERAPVRPVLEPVQGVARKVLLKVGEVTGHDGAGRFFDSHVGVTSTSRAVANGELGVLVPGHLTTEVPQGTPVTARTPVVAADPRWAETAGPNSMSTTLGAGVPKGDVSQVAFPAATLVEEWAPMAAVPPKLREEVPSLADRPNGFELSRPAGMSLAEATKERTMRAHLEQLLAHEYEIPGVGKMGIDVNGAREVASALVKQRVYEQTTSASGHGQEQGRGQSVRVGASAGSGGDGNLGFGGIGGSTKTGDEAASRNANILERNFLEKQHENTYLALDISVVLYGKGKPLVVDVPGGLYLRLTPEGLAEFDAAHPGVIMR</sequence>
<keyword evidence="5" id="KW-1185">Reference proteome</keyword>
<feature type="region of interest" description="Disordered" evidence="1">
    <location>
        <begin position="292"/>
        <end position="327"/>
    </location>
</feature>
<accession>A0ABN3SSR1</accession>
<evidence type="ECO:0000313" key="5">
    <source>
        <dbReference type="Proteomes" id="UP001501666"/>
    </source>
</evidence>
<evidence type="ECO:0000256" key="2">
    <source>
        <dbReference type="SAM" id="Phobius"/>
    </source>
</evidence>
<dbReference type="InterPro" id="IPR057746">
    <property type="entry name" value="CpnT-like_N"/>
</dbReference>
<keyword evidence="2" id="KW-1133">Transmembrane helix</keyword>
<comment type="caution">
    <text evidence="4">The sequence shown here is derived from an EMBL/GenBank/DDBJ whole genome shotgun (WGS) entry which is preliminary data.</text>
</comment>
<evidence type="ECO:0000256" key="1">
    <source>
        <dbReference type="SAM" id="MobiDB-lite"/>
    </source>
</evidence>
<dbReference type="RefSeq" id="WP_346152640.1">
    <property type="nucleotide sequence ID" value="NZ_BAAATE010000024.1"/>
</dbReference>
<protein>
    <recommendedName>
        <fullName evidence="3">Outer membrane channel protein CpnT-like N-terminal domain-containing protein</fullName>
    </recommendedName>
</protein>
<organism evidence="4 5">
    <name type="scientific">Nonomuraea recticatena</name>
    <dbReference type="NCBI Taxonomy" id="46178"/>
    <lineage>
        <taxon>Bacteria</taxon>
        <taxon>Bacillati</taxon>
        <taxon>Actinomycetota</taxon>
        <taxon>Actinomycetes</taxon>
        <taxon>Streptosporangiales</taxon>
        <taxon>Streptosporangiaceae</taxon>
        <taxon>Nonomuraea</taxon>
    </lineage>
</organism>
<keyword evidence="2" id="KW-0472">Membrane</keyword>
<dbReference type="EMBL" id="BAAATE010000024">
    <property type="protein sequence ID" value="GAA2684503.1"/>
    <property type="molecule type" value="Genomic_DNA"/>
</dbReference>
<dbReference type="Pfam" id="PF25547">
    <property type="entry name" value="WXG100_2"/>
    <property type="match status" value="1"/>
</dbReference>
<feature type="region of interest" description="Disordered" evidence="1">
    <location>
        <begin position="1849"/>
        <end position="1873"/>
    </location>
</feature>
<feature type="compositionally biased region" description="Pro residues" evidence="1">
    <location>
        <begin position="303"/>
        <end position="313"/>
    </location>
</feature>
<feature type="transmembrane region" description="Helical" evidence="2">
    <location>
        <begin position="164"/>
        <end position="181"/>
    </location>
</feature>
<reference evidence="4 5" key="1">
    <citation type="journal article" date="2019" name="Int. J. Syst. Evol. Microbiol.">
        <title>The Global Catalogue of Microorganisms (GCM) 10K type strain sequencing project: providing services to taxonomists for standard genome sequencing and annotation.</title>
        <authorList>
            <consortium name="The Broad Institute Genomics Platform"/>
            <consortium name="The Broad Institute Genome Sequencing Center for Infectious Disease"/>
            <person name="Wu L."/>
            <person name="Ma J."/>
        </authorList>
    </citation>
    <scope>NUCLEOTIDE SEQUENCE [LARGE SCALE GENOMIC DNA]</scope>
    <source>
        <strain evidence="4 5">JCM 6835</strain>
    </source>
</reference>
<name>A0ABN3SSR1_9ACTN</name>
<feature type="region of interest" description="Disordered" evidence="1">
    <location>
        <begin position="1284"/>
        <end position="1342"/>
    </location>
</feature>
<feature type="compositionally biased region" description="Basic and acidic residues" evidence="1">
    <location>
        <begin position="1284"/>
        <end position="1294"/>
    </location>
</feature>